<evidence type="ECO:0000313" key="6">
    <source>
        <dbReference type="Proteomes" id="UP001165652"/>
    </source>
</evidence>
<feature type="transmembrane region" description="Helical" evidence="3">
    <location>
        <begin position="178"/>
        <end position="197"/>
    </location>
</feature>
<proteinExistence type="inferred from homology"/>
<name>A0ABT5JC69_RHOTP</name>
<keyword evidence="3" id="KW-0812">Transmembrane</keyword>
<evidence type="ECO:0000256" key="1">
    <source>
        <dbReference type="ARBA" id="ARBA00005801"/>
    </source>
</evidence>
<dbReference type="Gene3D" id="1.20.120.1220">
    <property type="match status" value="1"/>
</dbReference>
<keyword evidence="3" id="KW-1133">Transmembrane helix</keyword>
<feature type="domain" description="Prepilin type IV endopeptidase peptidase" evidence="4">
    <location>
        <begin position="50"/>
        <end position="157"/>
    </location>
</feature>
<feature type="transmembrane region" description="Helical" evidence="3">
    <location>
        <begin position="20"/>
        <end position="38"/>
    </location>
</feature>
<protein>
    <submittedName>
        <fullName evidence="5">A24 family peptidase</fullName>
    </submittedName>
</protein>
<comment type="similarity">
    <text evidence="1 2">Belongs to the peptidase A24 family.</text>
</comment>
<reference evidence="5" key="1">
    <citation type="journal article" date="2023" name="Microbiol Resour">
        <title>Genome Sequences of Rhodoplanes serenus and Two Thermotolerant Strains, Rhodoplanes tepidamans and 'Rhodoplanes cryptolactis,' Further Refine the Genus.</title>
        <authorList>
            <person name="Rayyan A.A."/>
            <person name="Kyndt J.A."/>
        </authorList>
    </citation>
    <scope>NUCLEOTIDE SEQUENCE</scope>
    <source>
        <strain evidence="5">DSM 9987</strain>
    </source>
</reference>
<feature type="transmembrane region" description="Helical" evidence="3">
    <location>
        <begin position="67"/>
        <end position="85"/>
    </location>
</feature>
<feature type="transmembrane region" description="Helical" evidence="3">
    <location>
        <begin position="136"/>
        <end position="158"/>
    </location>
</feature>
<feature type="transmembrane region" description="Helical" evidence="3">
    <location>
        <begin position="44"/>
        <end position="60"/>
    </location>
</feature>
<dbReference type="PRINTS" id="PR00864">
    <property type="entry name" value="PREPILNPTASE"/>
</dbReference>
<dbReference type="EMBL" id="JAQQLI010000025">
    <property type="protein sequence ID" value="MDC7787284.1"/>
    <property type="molecule type" value="Genomic_DNA"/>
</dbReference>
<evidence type="ECO:0000259" key="4">
    <source>
        <dbReference type="Pfam" id="PF01478"/>
    </source>
</evidence>
<organism evidence="5 6">
    <name type="scientific">Rhodoplanes tepidamans</name>
    <name type="common">Rhodoplanes cryptolactis</name>
    <dbReference type="NCBI Taxonomy" id="200616"/>
    <lineage>
        <taxon>Bacteria</taxon>
        <taxon>Pseudomonadati</taxon>
        <taxon>Pseudomonadota</taxon>
        <taxon>Alphaproteobacteria</taxon>
        <taxon>Hyphomicrobiales</taxon>
        <taxon>Nitrobacteraceae</taxon>
        <taxon>Rhodoplanes</taxon>
    </lineage>
</organism>
<comment type="caution">
    <text evidence="5">The sequence shown here is derived from an EMBL/GenBank/DDBJ whole genome shotgun (WGS) entry which is preliminary data.</text>
</comment>
<dbReference type="Pfam" id="PF01478">
    <property type="entry name" value="Peptidase_A24"/>
    <property type="match status" value="1"/>
</dbReference>
<accession>A0ABT5JC69</accession>
<dbReference type="InterPro" id="IPR050882">
    <property type="entry name" value="Prepilin_peptidase/N-MTase"/>
</dbReference>
<keyword evidence="3" id="KW-0472">Membrane</keyword>
<feature type="transmembrane region" description="Helical" evidence="3">
    <location>
        <begin position="97"/>
        <end position="115"/>
    </location>
</feature>
<reference evidence="5" key="2">
    <citation type="submission" date="2023-02" db="EMBL/GenBank/DDBJ databases">
        <authorList>
            <person name="Rayyan A."/>
            <person name="Meyer T."/>
            <person name="Kyndt J.A."/>
        </authorList>
    </citation>
    <scope>NUCLEOTIDE SEQUENCE</scope>
    <source>
        <strain evidence="5">DSM 9987</strain>
    </source>
</reference>
<sequence>MPAALRNALATIGGDLRDGAVVPAVAAGTCGAAASLWIEPGPGGLLAAGLAAVAVAIAAIDARRFVIPDALSATGLVLGLLYVWTTDPWPVDALTAALLRGAALALVFLLLRIGYRRLRGRDGLGLGDVKLAAMAGVWLDVPAIPVAVEIAALAGLAAYGVRQLRSGGPMRATARLPFGLFFAPAIWIAWIVQRWLFEG</sequence>
<dbReference type="Proteomes" id="UP001165652">
    <property type="component" value="Unassembled WGS sequence"/>
</dbReference>
<evidence type="ECO:0000256" key="3">
    <source>
        <dbReference type="SAM" id="Phobius"/>
    </source>
</evidence>
<dbReference type="RefSeq" id="WP_272778123.1">
    <property type="nucleotide sequence ID" value="NZ_JAQQLI010000025.1"/>
</dbReference>
<evidence type="ECO:0000313" key="5">
    <source>
        <dbReference type="EMBL" id="MDC7787284.1"/>
    </source>
</evidence>
<dbReference type="PANTHER" id="PTHR30487:SF0">
    <property type="entry name" value="PREPILIN LEADER PEPTIDASE_N-METHYLTRANSFERASE-RELATED"/>
    <property type="match status" value="1"/>
</dbReference>
<keyword evidence="6" id="KW-1185">Reference proteome</keyword>
<dbReference type="InterPro" id="IPR014032">
    <property type="entry name" value="Peptidase_A24A_bac"/>
</dbReference>
<dbReference type="InterPro" id="IPR000045">
    <property type="entry name" value="Prepilin_IV_endopep_pep"/>
</dbReference>
<gene>
    <name evidence="5" type="ORF">PQJ73_16460</name>
</gene>
<dbReference type="PANTHER" id="PTHR30487">
    <property type="entry name" value="TYPE 4 PREPILIN-LIKE PROTEINS LEADER PEPTIDE-PROCESSING ENZYME"/>
    <property type="match status" value="1"/>
</dbReference>
<evidence type="ECO:0000256" key="2">
    <source>
        <dbReference type="RuleBase" id="RU003793"/>
    </source>
</evidence>